<evidence type="ECO:0000313" key="5">
    <source>
        <dbReference type="Proteomes" id="UP000032430"/>
    </source>
</evidence>
<dbReference type="Gene3D" id="3.40.630.30">
    <property type="match status" value="1"/>
</dbReference>
<dbReference type="GO" id="GO:0016747">
    <property type="term" value="F:acyltransferase activity, transferring groups other than amino-acyl groups"/>
    <property type="evidence" value="ECO:0007669"/>
    <property type="project" value="InterPro"/>
</dbReference>
<sequence length="139" mass="16376">MQWEIIKSSNEVIEYIDNTLGDFNKTQVNYNSKMDYLPLNFHIKDKEGTVIAGINSFSCWQMLYLSEFYVAEQYRRKGLGTLLLEQVEQEAKKRGSLIAQTDTFDWQAKDFYLKFGYEVFGVIDNCPEGHKRFYLKKVL</sequence>
<dbReference type="PANTHER" id="PTHR42919:SF8">
    <property type="entry name" value="N-ALPHA-ACETYLTRANSFERASE 50"/>
    <property type="match status" value="1"/>
</dbReference>
<dbReference type="HOGENOM" id="CLU_115862_2_0_6"/>
<reference evidence="5" key="1">
    <citation type="submission" date="2014-09" db="EMBL/GenBank/DDBJ databases">
        <authorList>
            <person name="Gomez-Valero L."/>
        </authorList>
    </citation>
    <scope>NUCLEOTIDE SEQUENCE [LARGE SCALE GENOMIC DNA]</scope>
    <source>
        <strain evidence="5">ATCC700992</strain>
    </source>
</reference>
<dbReference type="Proteomes" id="UP000032430">
    <property type="component" value="Chromosome I"/>
</dbReference>
<dbReference type="InterPro" id="IPR051556">
    <property type="entry name" value="N-term/lysine_N-AcTrnsfr"/>
</dbReference>
<dbReference type="CDD" id="cd04301">
    <property type="entry name" value="NAT_SF"/>
    <property type="match status" value="1"/>
</dbReference>
<proteinExistence type="predicted"/>
<keyword evidence="5" id="KW-1185">Reference proteome</keyword>
<evidence type="ECO:0000313" key="4">
    <source>
        <dbReference type="EMBL" id="CEG57802.1"/>
    </source>
</evidence>
<accession>A0A098G5S0</accession>
<dbReference type="PROSITE" id="PS51186">
    <property type="entry name" value="GNAT"/>
    <property type="match status" value="1"/>
</dbReference>
<feature type="domain" description="N-acetyltransferase" evidence="3">
    <location>
        <begin position="1"/>
        <end position="139"/>
    </location>
</feature>
<dbReference type="OrthoDB" id="9787920at2"/>
<dbReference type="InterPro" id="IPR016181">
    <property type="entry name" value="Acyl_CoA_acyltransferase"/>
</dbReference>
<evidence type="ECO:0000256" key="1">
    <source>
        <dbReference type="ARBA" id="ARBA00022679"/>
    </source>
</evidence>
<organism evidence="4 5">
    <name type="scientific">Legionella fallonii LLAP-10</name>
    <dbReference type="NCBI Taxonomy" id="1212491"/>
    <lineage>
        <taxon>Bacteria</taxon>
        <taxon>Pseudomonadati</taxon>
        <taxon>Pseudomonadota</taxon>
        <taxon>Gammaproteobacteria</taxon>
        <taxon>Legionellales</taxon>
        <taxon>Legionellaceae</taxon>
        <taxon>Legionella</taxon>
    </lineage>
</organism>
<dbReference type="STRING" id="1212491.LFA_2430"/>
<dbReference type="AlphaFoldDB" id="A0A098G5S0"/>
<dbReference type="PANTHER" id="PTHR42919">
    <property type="entry name" value="N-ALPHA-ACETYLTRANSFERASE"/>
    <property type="match status" value="1"/>
</dbReference>
<name>A0A098G5S0_9GAMM</name>
<dbReference type="KEGG" id="lfa:LFA_2430"/>
<dbReference type="InterPro" id="IPR000182">
    <property type="entry name" value="GNAT_dom"/>
</dbReference>
<dbReference type="SUPFAM" id="SSF55729">
    <property type="entry name" value="Acyl-CoA N-acyltransferases (Nat)"/>
    <property type="match status" value="1"/>
</dbReference>
<dbReference type="Pfam" id="PF00583">
    <property type="entry name" value="Acetyltransf_1"/>
    <property type="match status" value="1"/>
</dbReference>
<keyword evidence="2" id="KW-0012">Acyltransferase</keyword>
<gene>
    <name evidence="4" type="ORF">LFA_2430</name>
</gene>
<dbReference type="RefSeq" id="WP_045096229.1">
    <property type="nucleotide sequence ID" value="NZ_LN614827.1"/>
</dbReference>
<evidence type="ECO:0000259" key="3">
    <source>
        <dbReference type="PROSITE" id="PS51186"/>
    </source>
</evidence>
<keyword evidence="1" id="KW-0808">Transferase</keyword>
<evidence type="ECO:0000256" key="2">
    <source>
        <dbReference type="ARBA" id="ARBA00023315"/>
    </source>
</evidence>
<dbReference type="EMBL" id="LN614827">
    <property type="protein sequence ID" value="CEG57802.1"/>
    <property type="molecule type" value="Genomic_DNA"/>
</dbReference>
<protein>
    <recommendedName>
        <fullName evidence="3">N-acetyltransferase domain-containing protein</fullName>
    </recommendedName>
</protein>